<gene>
    <name evidence="1" type="ORF">KHA91_13890</name>
</gene>
<comment type="caution">
    <text evidence="1">The sequence shown here is derived from an EMBL/GenBank/DDBJ whole genome shotgun (WGS) entry which is preliminary data.</text>
</comment>
<evidence type="ECO:0000313" key="1">
    <source>
        <dbReference type="EMBL" id="MBS4223842.1"/>
    </source>
</evidence>
<dbReference type="RefSeq" id="WP_213098818.1">
    <property type="nucleotide sequence ID" value="NZ_JAGYPN010000002.1"/>
</dbReference>
<protein>
    <submittedName>
        <fullName evidence="1">Uncharacterized protein</fullName>
    </submittedName>
</protein>
<dbReference type="AlphaFoldDB" id="A0A942Z5Z9"/>
<organism evidence="1 2">
    <name type="scientific">Lederbergia citrea</name>
    <dbReference type="NCBI Taxonomy" id="2833581"/>
    <lineage>
        <taxon>Bacteria</taxon>
        <taxon>Bacillati</taxon>
        <taxon>Bacillota</taxon>
        <taxon>Bacilli</taxon>
        <taxon>Bacillales</taxon>
        <taxon>Bacillaceae</taxon>
        <taxon>Lederbergia</taxon>
    </lineage>
</organism>
<dbReference type="EMBL" id="JAGYPN010000002">
    <property type="protein sequence ID" value="MBS4223842.1"/>
    <property type="molecule type" value="Genomic_DNA"/>
</dbReference>
<reference evidence="1 2" key="1">
    <citation type="submission" date="2021-05" db="EMBL/GenBank/DDBJ databases">
        <title>Novel Bacillus species.</title>
        <authorList>
            <person name="Liu G."/>
        </authorList>
    </citation>
    <scope>NUCLEOTIDE SEQUENCE [LARGE SCALE GENOMIC DNA]</scope>
    <source>
        <strain evidence="1 2">FJAT-49682</strain>
    </source>
</reference>
<evidence type="ECO:0000313" key="2">
    <source>
        <dbReference type="Proteomes" id="UP000676456"/>
    </source>
</evidence>
<sequence length="163" mass="18375">MRKGSRLIRTSTNPVVNEGEQKGTIVSVEEKEFESQYHDSGIRDAINFKVELLDANGEVVHLYYAPTITWAPKGKLMRTLQDLQAVPEVGEELDLEQFIGMDVTVTIENTERNQTVYSNIVKVKKGVSSIKSIAKRRSRSKAENVGAIFEEDDLDVINIDEDF</sequence>
<proteinExistence type="predicted"/>
<keyword evidence="2" id="KW-1185">Reference proteome</keyword>
<name>A0A942Z5Z9_9BACI</name>
<dbReference type="Proteomes" id="UP000676456">
    <property type="component" value="Unassembled WGS sequence"/>
</dbReference>
<accession>A0A942Z5Z9</accession>